<dbReference type="OMA" id="LHSTHYN"/>
<name>A0A0L0BX11_LUCCU</name>
<evidence type="ECO:0000256" key="15">
    <source>
        <dbReference type="PROSITE-ProRule" id="PRU10141"/>
    </source>
</evidence>
<comment type="caution">
    <text evidence="19">The sequence shown here is derived from an EMBL/GenBank/DDBJ whole genome shotgun (WGS) entry which is preliminary data.</text>
</comment>
<keyword evidence="7" id="KW-0808">Transferase</keyword>
<evidence type="ECO:0000256" key="1">
    <source>
        <dbReference type="ARBA" id="ARBA00004123"/>
    </source>
</evidence>
<dbReference type="InterPro" id="IPR017441">
    <property type="entry name" value="Protein_kinase_ATP_BS"/>
</dbReference>
<evidence type="ECO:0000256" key="17">
    <source>
        <dbReference type="SAM" id="MobiDB-lite"/>
    </source>
</evidence>
<evidence type="ECO:0000256" key="4">
    <source>
        <dbReference type="ARBA" id="ARBA00012425"/>
    </source>
</evidence>
<dbReference type="FunFam" id="3.30.200.20:FF:000049">
    <property type="entry name" value="cyclin-dependent kinase-like 1 isoform X1"/>
    <property type="match status" value="1"/>
</dbReference>
<evidence type="ECO:0000256" key="2">
    <source>
        <dbReference type="ARBA" id="ARBA00004496"/>
    </source>
</evidence>
<feature type="domain" description="Protein kinase" evidence="18">
    <location>
        <begin position="25"/>
        <end position="310"/>
    </location>
</feature>
<dbReference type="SUPFAM" id="SSF56112">
    <property type="entry name" value="Protein kinase-like (PK-like)"/>
    <property type="match status" value="1"/>
</dbReference>
<dbReference type="InterPro" id="IPR011009">
    <property type="entry name" value="Kinase-like_dom_sf"/>
</dbReference>
<comment type="similarity">
    <text evidence="3">Belongs to the protein kinase superfamily. CMGC Ser/Thr protein kinase family. CDC2/CDKX subfamily.</text>
</comment>
<evidence type="ECO:0000256" key="9">
    <source>
        <dbReference type="ARBA" id="ARBA00022777"/>
    </source>
</evidence>
<keyword evidence="11" id="KW-0539">Nucleus</keyword>
<evidence type="ECO:0000313" key="19">
    <source>
        <dbReference type="EMBL" id="KNC24550.1"/>
    </source>
</evidence>
<dbReference type="Gene3D" id="3.30.200.20">
    <property type="entry name" value="Phosphorylase Kinase, domain 1"/>
    <property type="match status" value="1"/>
</dbReference>
<dbReference type="Pfam" id="PF00069">
    <property type="entry name" value="Pkinase"/>
    <property type="match status" value="1"/>
</dbReference>
<organism evidence="19 20">
    <name type="scientific">Lucilia cuprina</name>
    <name type="common">Green bottle fly</name>
    <name type="synonym">Australian sheep blowfly</name>
    <dbReference type="NCBI Taxonomy" id="7375"/>
    <lineage>
        <taxon>Eukaryota</taxon>
        <taxon>Metazoa</taxon>
        <taxon>Ecdysozoa</taxon>
        <taxon>Arthropoda</taxon>
        <taxon>Hexapoda</taxon>
        <taxon>Insecta</taxon>
        <taxon>Pterygota</taxon>
        <taxon>Neoptera</taxon>
        <taxon>Endopterygota</taxon>
        <taxon>Diptera</taxon>
        <taxon>Brachycera</taxon>
        <taxon>Muscomorpha</taxon>
        <taxon>Oestroidea</taxon>
        <taxon>Calliphoridae</taxon>
        <taxon>Luciliinae</taxon>
        <taxon>Lucilia</taxon>
    </lineage>
</organism>
<keyword evidence="9" id="KW-0418">Kinase</keyword>
<evidence type="ECO:0000256" key="11">
    <source>
        <dbReference type="ARBA" id="ARBA00023242"/>
    </source>
</evidence>
<dbReference type="STRING" id="7375.A0A0L0BX11"/>
<evidence type="ECO:0000256" key="12">
    <source>
        <dbReference type="ARBA" id="ARBA00039642"/>
    </source>
</evidence>
<evidence type="ECO:0000256" key="13">
    <source>
        <dbReference type="ARBA" id="ARBA00047811"/>
    </source>
</evidence>
<dbReference type="FunFam" id="1.10.510.10:FF:000261">
    <property type="entry name" value="cyclin-dependent kinase-like 2 isoform X2"/>
    <property type="match status" value="1"/>
</dbReference>
<dbReference type="SMART" id="SM00220">
    <property type="entry name" value="S_TKc"/>
    <property type="match status" value="1"/>
</dbReference>
<accession>A0A0L0BX11</accession>
<keyword evidence="8 15" id="KW-0547">Nucleotide-binding</keyword>
<dbReference type="Proteomes" id="UP000037069">
    <property type="component" value="Unassembled WGS sequence"/>
</dbReference>
<dbReference type="InterPro" id="IPR008271">
    <property type="entry name" value="Ser/Thr_kinase_AS"/>
</dbReference>
<dbReference type="PANTHER" id="PTHR24056:SF222">
    <property type="entry name" value="CYCLIN-DEPENDENT KINASE-LIKE 1"/>
    <property type="match status" value="1"/>
</dbReference>
<protein>
    <recommendedName>
        <fullName evidence="12">Cyclin-dependent kinase-like 2</fullName>
        <ecNumber evidence="4">2.7.11.22</ecNumber>
    </recommendedName>
</protein>
<evidence type="ECO:0000259" key="18">
    <source>
        <dbReference type="PROSITE" id="PS50011"/>
    </source>
</evidence>
<keyword evidence="10 15" id="KW-0067">ATP-binding</keyword>
<proteinExistence type="inferred from homology"/>
<sequence>MKRANLVRGQCLSLRPQGSSKMDRYEKLSRLGEGSYGVVYKCRDRETGQLVAVKRFVESEDDPAIRKIALREIRLLKNLKHPNLVSLLEVFRRKRRLHLVFEFCELTVLHELERHPQGCPEHLTKQIVYQTLQGVAYCHKQGCLHRDIKPENILLTAQGQVKLCDFGFARMLSPGENYTDYVATRWYRAPELLVGDTQYGTPVDVWAIGCLFAELVRGEALWPGRSDVDQLYLIRKTLGDLLPRHIQIFGQNEYFKGITLPVPPNLEPLEEKMPAKSLQNPLTIDFLKKCLDKDPAKRWSCEKLIKHSYFDDYIAKQRELESLNSLEAANIRQQQQLLQQHMLQQQHLQQQQQAQQSLLQTSQAAAQAAAAAAIAGRDKSKTSNTSLPLLPSNHHHHHNQDYGKLQPLNKNSTLFPRSEHHLPTI</sequence>
<keyword evidence="6 16" id="KW-0723">Serine/threonine-protein kinase</keyword>
<dbReference type="OrthoDB" id="548217at2759"/>
<comment type="catalytic activity">
    <reaction evidence="13">
        <text>L-threonyl-[protein] + ATP = O-phospho-L-threonyl-[protein] + ADP + H(+)</text>
        <dbReference type="Rhea" id="RHEA:46608"/>
        <dbReference type="Rhea" id="RHEA-COMP:11060"/>
        <dbReference type="Rhea" id="RHEA-COMP:11605"/>
        <dbReference type="ChEBI" id="CHEBI:15378"/>
        <dbReference type="ChEBI" id="CHEBI:30013"/>
        <dbReference type="ChEBI" id="CHEBI:30616"/>
        <dbReference type="ChEBI" id="CHEBI:61977"/>
        <dbReference type="ChEBI" id="CHEBI:456216"/>
        <dbReference type="EC" id="2.7.11.22"/>
    </reaction>
</comment>
<comment type="subcellular location">
    <subcellularLocation>
        <location evidence="2">Cytoplasm</location>
    </subcellularLocation>
    <subcellularLocation>
        <location evidence="1">Nucleus</location>
    </subcellularLocation>
</comment>
<evidence type="ECO:0000256" key="3">
    <source>
        <dbReference type="ARBA" id="ARBA00006485"/>
    </source>
</evidence>
<dbReference type="GO" id="GO:0005634">
    <property type="term" value="C:nucleus"/>
    <property type="evidence" value="ECO:0007669"/>
    <property type="project" value="UniProtKB-SubCell"/>
</dbReference>
<feature type="region of interest" description="Disordered" evidence="17">
    <location>
        <begin position="375"/>
        <end position="425"/>
    </location>
</feature>
<dbReference type="GO" id="GO:0005737">
    <property type="term" value="C:cytoplasm"/>
    <property type="evidence" value="ECO:0007669"/>
    <property type="project" value="UniProtKB-SubCell"/>
</dbReference>
<dbReference type="GO" id="GO:0005524">
    <property type="term" value="F:ATP binding"/>
    <property type="evidence" value="ECO:0007669"/>
    <property type="project" value="UniProtKB-UniRule"/>
</dbReference>
<evidence type="ECO:0000256" key="6">
    <source>
        <dbReference type="ARBA" id="ARBA00022527"/>
    </source>
</evidence>
<evidence type="ECO:0000256" key="5">
    <source>
        <dbReference type="ARBA" id="ARBA00022490"/>
    </source>
</evidence>
<dbReference type="InterPro" id="IPR000719">
    <property type="entry name" value="Prot_kinase_dom"/>
</dbReference>
<evidence type="ECO:0000256" key="10">
    <source>
        <dbReference type="ARBA" id="ARBA00022840"/>
    </source>
</evidence>
<dbReference type="PROSITE" id="PS00107">
    <property type="entry name" value="PROTEIN_KINASE_ATP"/>
    <property type="match status" value="1"/>
</dbReference>
<dbReference type="EC" id="2.7.11.22" evidence="4"/>
<evidence type="ECO:0000256" key="16">
    <source>
        <dbReference type="RuleBase" id="RU000304"/>
    </source>
</evidence>
<dbReference type="InterPro" id="IPR050108">
    <property type="entry name" value="CDK"/>
</dbReference>
<evidence type="ECO:0000256" key="14">
    <source>
        <dbReference type="ARBA" id="ARBA00048367"/>
    </source>
</evidence>
<dbReference type="PROSITE" id="PS00108">
    <property type="entry name" value="PROTEIN_KINASE_ST"/>
    <property type="match status" value="1"/>
</dbReference>
<comment type="catalytic activity">
    <reaction evidence="14">
        <text>L-seryl-[protein] + ATP = O-phospho-L-seryl-[protein] + ADP + H(+)</text>
        <dbReference type="Rhea" id="RHEA:17989"/>
        <dbReference type="Rhea" id="RHEA-COMP:9863"/>
        <dbReference type="Rhea" id="RHEA-COMP:11604"/>
        <dbReference type="ChEBI" id="CHEBI:15378"/>
        <dbReference type="ChEBI" id="CHEBI:29999"/>
        <dbReference type="ChEBI" id="CHEBI:30616"/>
        <dbReference type="ChEBI" id="CHEBI:83421"/>
        <dbReference type="ChEBI" id="CHEBI:456216"/>
        <dbReference type="EC" id="2.7.11.22"/>
    </reaction>
</comment>
<gene>
    <name evidence="19" type="ORF">FF38_00070</name>
</gene>
<evidence type="ECO:0000256" key="8">
    <source>
        <dbReference type="ARBA" id="ARBA00022741"/>
    </source>
</evidence>
<keyword evidence="20" id="KW-1185">Reference proteome</keyword>
<dbReference type="CDD" id="cd07847">
    <property type="entry name" value="STKc_CDKL1_4"/>
    <property type="match status" value="1"/>
</dbReference>
<reference evidence="19 20" key="1">
    <citation type="journal article" date="2015" name="Nat. Commun.">
        <title>Lucilia cuprina genome unlocks parasitic fly biology to underpin future interventions.</title>
        <authorList>
            <person name="Anstead C.A."/>
            <person name="Korhonen P.K."/>
            <person name="Young N.D."/>
            <person name="Hall R.S."/>
            <person name="Jex A.R."/>
            <person name="Murali S.C."/>
            <person name="Hughes D.S."/>
            <person name="Lee S.F."/>
            <person name="Perry T."/>
            <person name="Stroehlein A.J."/>
            <person name="Ansell B.R."/>
            <person name="Breugelmans B."/>
            <person name="Hofmann A."/>
            <person name="Qu J."/>
            <person name="Dugan S."/>
            <person name="Lee S.L."/>
            <person name="Chao H."/>
            <person name="Dinh H."/>
            <person name="Han Y."/>
            <person name="Doddapaneni H.V."/>
            <person name="Worley K.C."/>
            <person name="Muzny D.M."/>
            <person name="Ioannidis P."/>
            <person name="Waterhouse R.M."/>
            <person name="Zdobnov E.M."/>
            <person name="James P.J."/>
            <person name="Bagnall N.H."/>
            <person name="Kotze A.C."/>
            <person name="Gibbs R.A."/>
            <person name="Richards S."/>
            <person name="Batterham P."/>
            <person name="Gasser R.B."/>
        </authorList>
    </citation>
    <scope>NUCLEOTIDE SEQUENCE [LARGE SCALE GENOMIC DNA]</scope>
    <source>
        <strain evidence="19 20">LS</strain>
        <tissue evidence="19">Full body</tissue>
    </source>
</reference>
<dbReference type="EMBL" id="JRES01001211">
    <property type="protein sequence ID" value="KNC24550.1"/>
    <property type="molecule type" value="Genomic_DNA"/>
</dbReference>
<dbReference type="GO" id="GO:0004693">
    <property type="term" value="F:cyclin-dependent protein serine/threonine kinase activity"/>
    <property type="evidence" value="ECO:0007669"/>
    <property type="project" value="UniProtKB-EC"/>
</dbReference>
<evidence type="ECO:0000313" key="20">
    <source>
        <dbReference type="Proteomes" id="UP000037069"/>
    </source>
</evidence>
<dbReference type="PANTHER" id="PTHR24056">
    <property type="entry name" value="CELL DIVISION PROTEIN KINASE"/>
    <property type="match status" value="1"/>
</dbReference>
<keyword evidence="5" id="KW-0963">Cytoplasm</keyword>
<feature type="binding site" evidence="15">
    <location>
        <position position="54"/>
    </location>
    <ligand>
        <name>ATP</name>
        <dbReference type="ChEBI" id="CHEBI:30616"/>
    </ligand>
</feature>
<dbReference type="AlphaFoldDB" id="A0A0L0BX11"/>
<dbReference type="PROSITE" id="PS50011">
    <property type="entry name" value="PROTEIN_KINASE_DOM"/>
    <property type="match status" value="1"/>
</dbReference>
<dbReference type="Gene3D" id="1.10.510.10">
    <property type="entry name" value="Transferase(Phosphotransferase) domain 1"/>
    <property type="match status" value="1"/>
</dbReference>
<evidence type="ECO:0000256" key="7">
    <source>
        <dbReference type="ARBA" id="ARBA00022679"/>
    </source>
</evidence>